<dbReference type="InterPro" id="IPR011990">
    <property type="entry name" value="TPR-like_helical_dom_sf"/>
</dbReference>
<dbReference type="PANTHER" id="PTHR11102:SF160">
    <property type="entry name" value="ERAD-ASSOCIATED E3 UBIQUITIN-PROTEIN LIGASE COMPONENT HRD3"/>
    <property type="match status" value="1"/>
</dbReference>
<proteinExistence type="predicted"/>
<evidence type="ECO:0000256" key="1">
    <source>
        <dbReference type="SAM" id="SignalP"/>
    </source>
</evidence>
<keyword evidence="3" id="KW-1185">Reference proteome</keyword>
<gene>
    <name evidence="2" type="ORF">EDC50_1649</name>
</gene>
<dbReference type="InterPro" id="IPR050767">
    <property type="entry name" value="Sel1_AlgK"/>
</dbReference>
<dbReference type="SMART" id="SM00671">
    <property type="entry name" value="SEL1"/>
    <property type="match status" value="2"/>
</dbReference>
<dbReference type="InterPro" id="IPR006597">
    <property type="entry name" value="Sel1-like"/>
</dbReference>
<dbReference type="SUPFAM" id="SSF81901">
    <property type="entry name" value="HCP-like"/>
    <property type="match status" value="1"/>
</dbReference>
<dbReference type="AlphaFoldDB" id="A0A3N4VKL6"/>
<evidence type="ECO:0000313" key="2">
    <source>
        <dbReference type="EMBL" id="RPE79821.1"/>
    </source>
</evidence>
<dbReference type="EMBL" id="RKQN01000002">
    <property type="protein sequence ID" value="RPE79821.1"/>
    <property type="molecule type" value="Genomic_DNA"/>
</dbReference>
<keyword evidence="1" id="KW-0732">Signal</keyword>
<organism evidence="2 3">
    <name type="scientific">Vulcaniibacterium tengchongense</name>
    <dbReference type="NCBI Taxonomy" id="1273429"/>
    <lineage>
        <taxon>Bacteria</taxon>
        <taxon>Pseudomonadati</taxon>
        <taxon>Pseudomonadota</taxon>
        <taxon>Gammaproteobacteria</taxon>
        <taxon>Lysobacterales</taxon>
        <taxon>Lysobacteraceae</taxon>
        <taxon>Vulcaniibacterium</taxon>
    </lineage>
</organism>
<protein>
    <recommendedName>
        <fullName evidence="4">TPR repeat protein</fullName>
    </recommendedName>
</protein>
<reference evidence="2 3" key="1">
    <citation type="submission" date="2018-11" db="EMBL/GenBank/DDBJ databases">
        <title>Genomic Encyclopedia of Type Strains, Phase IV (KMG-IV): sequencing the most valuable type-strain genomes for metagenomic binning, comparative biology and taxonomic classification.</title>
        <authorList>
            <person name="Goeker M."/>
        </authorList>
    </citation>
    <scope>NUCLEOTIDE SEQUENCE [LARGE SCALE GENOMIC DNA]</scope>
    <source>
        <strain evidence="2 3">DSM 25623</strain>
    </source>
</reference>
<dbReference type="Gene3D" id="1.25.40.10">
    <property type="entry name" value="Tetratricopeptide repeat domain"/>
    <property type="match status" value="1"/>
</dbReference>
<feature type="signal peptide" evidence="1">
    <location>
        <begin position="1"/>
        <end position="21"/>
    </location>
</feature>
<feature type="chain" id="PRO_5018205419" description="TPR repeat protein" evidence="1">
    <location>
        <begin position="22"/>
        <end position="482"/>
    </location>
</feature>
<sequence>MRRWMPTFALVLALLGPSRVAADDLAEMNAVSRAWDRYALLSSRDDPAAADLLAASSLRHYGFLRDAALYASPEQLRRLPLVDRVLAYTLRGGLDADALAALDEAAVARRCLREGWCGVAAPEEGATLPQLSHVTLLDGGRAVGELAPPTGSQFQFGPEFAREGGAWKVRTESTVPDESARLQRQIAQTGVPEADLLQQIVAGLLGADPAPALAVLDRPLRDDPAARTRLNETWPRYEQAYRARIEALRRKAEDGDGLAMYGLGALLYSGALPAVAPQDQAGGLAWLERASDAGHAPAAALVLEALSRDQRPPRGQAPSPEFVARLARHARRAAEGGNGPAMAEYGSLLFNGAGGLARDCRQAEEWSARAEDAGVPTARNDRVWFLATCPIAAQRDPHRALALAGHLIANADTLRFAELDTIAAALAANGRYDEAAGYQQRALDALPEEAAALRPRLQRRLQDYRAGRDWVQDFDTYAEPMP</sequence>
<dbReference type="Proteomes" id="UP000269708">
    <property type="component" value="Unassembled WGS sequence"/>
</dbReference>
<comment type="caution">
    <text evidence="2">The sequence shown here is derived from an EMBL/GenBank/DDBJ whole genome shotgun (WGS) entry which is preliminary data.</text>
</comment>
<name>A0A3N4VKL6_9GAMM</name>
<dbReference type="PANTHER" id="PTHR11102">
    <property type="entry name" value="SEL-1-LIKE PROTEIN"/>
    <property type="match status" value="1"/>
</dbReference>
<evidence type="ECO:0008006" key="4">
    <source>
        <dbReference type="Google" id="ProtNLM"/>
    </source>
</evidence>
<accession>A0A3N4VKL6</accession>
<evidence type="ECO:0000313" key="3">
    <source>
        <dbReference type="Proteomes" id="UP000269708"/>
    </source>
</evidence>